<dbReference type="InterPro" id="IPR000994">
    <property type="entry name" value="Pept_M24"/>
</dbReference>
<dbReference type="InterPro" id="IPR029149">
    <property type="entry name" value="Creatin/AminoP/Spt16_N"/>
</dbReference>
<gene>
    <name evidence="3" type="ORF">ACFPU1_02090</name>
</gene>
<dbReference type="InterPro" id="IPR000587">
    <property type="entry name" value="Creatinase_N"/>
</dbReference>
<dbReference type="RefSeq" id="WP_100400944.1">
    <property type="nucleotide sequence ID" value="NZ_JBHSOZ010000002.1"/>
</dbReference>
<feature type="domain" description="Peptidase M24" evidence="1">
    <location>
        <begin position="166"/>
        <end position="373"/>
    </location>
</feature>
<protein>
    <submittedName>
        <fullName evidence="3">M24 family metallopeptidase</fullName>
    </submittedName>
</protein>
<dbReference type="Proteomes" id="UP001596142">
    <property type="component" value="Unassembled WGS sequence"/>
</dbReference>
<evidence type="ECO:0000259" key="1">
    <source>
        <dbReference type="Pfam" id="PF00557"/>
    </source>
</evidence>
<name>A0ABW0YJD3_9BACI</name>
<dbReference type="InterPro" id="IPR036005">
    <property type="entry name" value="Creatinase/aminopeptidase-like"/>
</dbReference>
<dbReference type="Gene3D" id="3.90.230.10">
    <property type="entry name" value="Creatinase/methionine aminopeptidase superfamily"/>
    <property type="match status" value="1"/>
</dbReference>
<sequence length="396" mass="44140">MTAFPKQEYDERLIKVKEEMERAGVELLLISDPANMNYITGYDGWSFYVSQMVMIFIDEPEPYWFGRGQDVNGAKATTWLPESHLLSYGDEFVHAKTKHPMDEAGRWLKSKGKHAKRIGVELDAYYFSAKAMNHLEQALPDAAFADTTNLVNYVRMIKSDREITFMKRAAAIAEEAMNEGIRAIQEGTRTCDIAAAISSAQIRGANGIGGDYPAIVPLIPAGELTFAPHLTWTDEPLKKGEPIIIELAGCYRRYHAPLARTVVLGKPDAELQRLAYAVTEGIENTLDSIRPGLTCEEIEGVWRNTISKHGFNKDSRIGYSIGVNYPPDWGEHTASIRPGDHTILQPNMAFHLIPGIWLDNMGVEISESFIVTDKGCETLVDYPRSLIVQPGFSTAI</sequence>
<dbReference type="CDD" id="cd01066">
    <property type="entry name" value="APP_MetAP"/>
    <property type="match status" value="1"/>
</dbReference>
<accession>A0ABW0YJD3</accession>
<dbReference type="Pfam" id="PF00557">
    <property type="entry name" value="Peptidase_M24"/>
    <property type="match status" value="1"/>
</dbReference>
<dbReference type="SUPFAM" id="SSF55920">
    <property type="entry name" value="Creatinase/aminopeptidase"/>
    <property type="match status" value="1"/>
</dbReference>
<dbReference type="EMBL" id="JBHSOZ010000002">
    <property type="protein sequence ID" value="MFC5711567.1"/>
    <property type="molecule type" value="Genomic_DNA"/>
</dbReference>
<dbReference type="PANTHER" id="PTHR46112:SF2">
    <property type="entry name" value="XAA-PRO AMINOPEPTIDASE P-RELATED"/>
    <property type="match status" value="1"/>
</dbReference>
<dbReference type="InterPro" id="IPR050659">
    <property type="entry name" value="Peptidase_M24B"/>
</dbReference>
<organism evidence="3 4">
    <name type="scientific">Thalassorhabdus alkalitolerans</name>
    <dbReference type="NCBI Taxonomy" id="2282697"/>
    <lineage>
        <taxon>Bacteria</taxon>
        <taxon>Bacillati</taxon>
        <taxon>Bacillota</taxon>
        <taxon>Bacilli</taxon>
        <taxon>Bacillales</taxon>
        <taxon>Bacillaceae</taxon>
        <taxon>Thalassorhabdus</taxon>
    </lineage>
</organism>
<evidence type="ECO:0000313" key="4">
    <source>
        <dbReference type="Proteomes" id="UP001596142"/>
    </source>
</evidence>
<proteinExistence type="predicted"/>
<dbReference type="SUPFAM" id="SSF53092">
    <property type="entry name" value="Creatinase/prolidase N-terminal domain"/>
    <property type="match status" value="1"/>
</dbReference>
<dbReference type="Gene3D" id="3.40.350.10">
    <property type="entry name" value="Creatinase/prolidase N-terminal domain"/>
    <property type="match status" value="1"/>
</dbReference>
<dbReference type="Pfam" id="PF01321">
    <property type="entry name" value="Creatinase_N"/>
    <property type="match status" value="1"/>
</dbReference>
<dbReference type="PANTHER" id="PTHR46112">
    <property type="entry name" value="AMINOPEPTIDASE"/>
    <property type="match status" value="1"/>
</dbReference>
<keyword evidence="4" id="KW-1185">Reference proteome</keyword>
<reference evidence="4" key="1">
    <citation type="journal article" date="2019" name="Int. J. Syst. Evol. Microbiol.">
        <title>The Global Catalogue of Microorganisms (GCM) 10K type strain sequencing project: providing services to taxonomists for standard genome sequencing and annotation.</title>
        <authorList>
            <consortium name="The Broad Institute Genomics Platform"/>
            <consortium name="The Broad Institute Genome Sequencing Center for Infectious Disease"/>
            <person name="Wu L."/>
            <person name="Ma J."/>
        </authorList>
    </citation>
    <scope>NUCLEOTIDE SEQUENCE [LARGE SCALE GENOMIC DNA]</scope>
    <source>
        <strain evidence="4">CECT 7184</strain>
    </source>
</reference>
<evidence type="ECO:0000313" key="3">
    <source>
        <dbReference type="EMBL" id="MFC5711567.1"/>
    </source>
</evidence>
<evidence type="ECO:0000259" key="2">
    <source>
        <dbReference type="Pfam" id="PF01321"/>
    </source>
</evidence>
<feature type="domain" description="Creatinase N-terminal" evidence="2">
    <location>
        <begin position="12"/>
        <end position="157"/>
    </location>
</feature>
<comment type="caution">
    <text evidence="3">The sequence shown here is derived from an EMBL/GenBank/DDBJ whole genome shotgun (WGS) entry which is preliminary data.</text>
</comment>